<reference evidence="4 5" key="1">
    <citation type="submission" date="2024-01" db="EMBL/GenBank/DDBJ databases">
        <title>The genome of the rayed Mediterranean limpet Patella caerulea (Linnaeus, 1758).</title>
        <authorList>
            <person name="Anh-Thu Weber A."/>
            <person name="Halstead-Nussloch G."/>
        </authorList>
    </citation>
    <scope>NUCLEOTIDE SEQUENCE [LARGE SCALE GENOMIC DNA]</scope>
    <source>
        <strain evidence="4">AATW-2023a</strain>
        <tissue evidence="4">Whole specimen</tissue>
    </source>
</reference>
<dbReference type="InterPro" id="IPR001849">
    <property type="entry name" value="PH_domain"/>
</dbReference>
<dbReference type="Gene3D" id="2.30.29.30">
    <property type="entry name" value="Pleckstrin-homology domain (PH domain)/Phosphotyrosine-binding domain (PTB)"/>
    <property type="match status" value="1"/>
</dbReference>
<dbReference type="InterPro" id="IPR052212">
    <property type="entry name" value="PH-like_domain"/>
</dbReference>
<dbReference type="EMBL" id="JAZGQO010000011">
    <property type="protein sequence ID" value="KAK6173708.1"/>
    <property type="molecule type" value="Genomic_DNA"/>
</dbReference>
<dbReference type="InterPro" id="IPR011993">
    <property type="entry name" value="PH-like_dom_sf"/>
</dbReference>
<protein>
    <recommendedName>
        <fullName evidence="3">PH domain-containing protein</fullName>
    </recommendedName>
</protein>
<comment type="caution">
    <text evidence="4">The sequence shown here is derived from an EMBL/GenBank/DDBJ whole genome shotgun (WGS) entry which is preliminary data.</text>
</comment>
<sequence>MASVSSGEDHLEKLAELERLLAQAQTDKLRLVEEQVQFREVEMSALHEERQRREELERKLQEETRLREEIINQQVKMREKQRQQARPLTRYLPIRNKEFDLRQHIESAGHHVEACSHVIVTSNSCRGFLHKMGNKFKTWHKRWFVFDRVKRSLTYYGDKTESKQRGGIYFQAIEEVYVDHLRTVKSPNPKLTFCVKTYDRTYFLVAPTPEAMGIWIDVVFTGAEGYQQFL</sequence>
<name>A0AAN8JGH2_PATCE</name>
<proteinExistence type="predicted"/>
<dbReference type="AlphaFoldDB" id="A0AAN8JGH2"/>
<evidence type="ECO:0000256" key="2">
    <source>
        <dbReference type="SAM" id="Coils"/>
    </source>
</evidence>
<dbReference type="PANTHER" id="PTHR12156:SF5">
    <property type="entry name" value="FI18040P1"/>
    <property type="match status" value="1"/>
</dbReference>
<evidence type="ECO:0000313" key="5">
    <source>
        <dbReference type="Proteomes" id="UP001347796"/>
    </source>
</evidence>
<dbReference type="Pfam" id="PF00169">
    <property type="entry name" value="PH"/>
    <property type="match status" value="1"/>
</dbReference>
<feature type="domain" description="PH" evidence="3">
    <location>
        <begin position="122"/>
        <end position="224"/>
    </location>
</feature>
<dbReference type="PROSITE" id="PS50003">
    <property type="entry name" value="PH_DOMAIN"/>
    <property type="match status" value="1"/>
</dbReference>
<gene>
    <name evidence="4" type="ORF">SNE40_017114</name>
</gene>
<evidence type="ECO:0000256" key="1">
    <source>
        <dbReference type="ARBA" id="ARBA00023054"/>
    </source>
</evidence>
<evidence type="ECO:0000259" key="3">
    <source>
        <dbReference type="PROSITE" id="PS50003"/>
    </source>
</evidence>
<evidence type="ECO:0000313" key="4">
    <source>
        <dbReference type="EMBL" id="KAK6173708.1"/>
    </source>
</evidence>
<dbReference type="SMART" id="SM00233">
    <property type="entry name" value="PH"/>
    <property type="match status" value="1"/>
</dbReference>
<accession>A0AAN8JGH2</accession>
<keyword evidence="1 2" id="KW-0175">Coiled coil</keyword>
<feature type="coiled-coil region" evidence="2">
    <location>
        <begin position="7"/>
        <end position="83"/>
    </location>
</feature>
<dbReference type="PANTHER" id="PTHR12156">
    <property type="entry name" value="PLECKSTRIN HOMOLOGY-LIKE DOMAIN, FAMILY B, MEMBER 3"/>
    <property type="match status" value="1"/>
</dbReference>
<organism evidence="4 5">
    <name type="scientific">Patella caerulea</name>
    <name type="common">Rayed Mediterranean limpet</name>
    <dbReference type="NCBI Taxonomy" id="87958"/>
    <lineage>
        <taxon>Eukaryota</taxon>
        <taxon>Metazoa</taxon>
        <taxon>Spiralia</taxon>
        <taxon>Lophotrochozoa</taxon>
        <taxon>Mollusca</taxon>
        <taxon>Gastropoda</taxon>
        <taxon>Patellogastropoda</taxon>
        <taxon>Patelloidea</taxon>
        <taxon>Patellidae</taxon>
        <taxon>Patella</taxon>
    </lineage>
</organism>
<dbReference type="SUPFAM" id="SSF50729">
    <property type="entry name" value="PH domain-like"/>
    <property type="match status" value="1"/>
</dbReference>
<keyword evidence="5" id="KW-1185">Reference proteome</keyword>
<dbReference type="FunFam" id="2.30.29.30:FF:000006">
    <property type="entry name" value="Pleckstrin homology like domain family B member 1"/>
    <property type="match status" value="1"/>
</dbReference>
<dbReference type="Proteomes" id="UP001347796">
    <property type="component" value="Unassembled WGS sequence"/>
</dbReference>